<evidence type="ECO:0000256" key="1">
    <source>
        <dbReference type="ARBA" id="ARBA00004418"/>
    </source>
</evidence>
<dbReference type="PANTHER" id="PTHR36307:SF1">
    <property type="entry name" value="FLAGELLA BASAL BODY P-RING FORMATION PROTEIN FLGA"/>
    <property type="match status" value="1"/>
</dbReference>
<keyword evidence="9" id="KW-0966">Cell projection</keyword>
<dbReference type="GO" id="GO:0044780">
    <property type="term" value="P:bacterial-type flagellum assembly"/>
    <property type="evidence" value="ECO:0007669"/>
    <property type="project" value="InterPro"/>
</dbReference>
<comment type="similarity">
    <text evidence="2">Belongs to the FlgA family.</text>
</comment>
<comment type="caution">
    <text evidence="9">The sequence shown here is derived from an EMBL/GenBank/DDBJ whole genome shotgun (WGS) entry which is preliminary data.</text>
</comment>
<dbReference type="GO" id="GO:0042597">
    <property type="term" value="C:periplasmic space"/>
    <property type="evidence" value="ECO:0007669"/>
    <property type="project" value="UniProtKB-SubCell"/>
</dbReference>
<dbReference type="InterPro" id="IPR039246">
    <property type="entry name" value="Flagellar_FlgA"/>
</dbReference>
<gene>
    <name evidence="9" type="primary">flgA</name>
    <name evidence="10" type="ORF">BI375_00770</name>
    <name evidence="9" type="ORF">F0262_07000</name>
</gene>
<keyword evidence="7" id="KW-1133">Transmembrane helix</keyword>
<dbReference type="InterPro" id="IPR013974">
    <property type="entry name" value="SAF"/>
</dbReference>
<feature type="transmembrane region" description="Helical" evidence="7">
    <location>
        <begin position="27"/>
        <end position="47"/>
    </location>
</feature>
<dbReference type="CDD" id="cd11614">
    <property type="entry name" value="SAF_CpaB_FlgA_like"/>
    <property type="match status" value="1"/>
</dbReference>
<evidence type="ECO:0000313" key="11">
    <source>
        <dbReference type="Proteomes" id="UP000180133"/>
    </source>
</evidence>
<dbReference type="OrthoDB" id="1669037at2"/>
<dbReference type="Proteomes" id="UP000180133">
    <property type="component" value="Unassembled WGS sequence"/>
</dbReference>
<comment type="subcellular location">
    <subcellularLocation>
        <location evidence="1">Periplasm</location>
    </subcellularLocation>
</comment>
<evidence type="ECO:0000256" key="5">
    <source>
        <dbReference type="ARBA" id="ARBA00022764"/>
    </source>
</evidence>
<organism evidence="9 12">
    <name type="scientific">Vibrio rotiferianus</name>
    <dbReference type="NCBI Taxonomy" id="190895"/>
    <lineage>
        <taxon>Bacteria</taxon>
        <taxon>Pseudomonadati</taxon>
        <taxon>Pseudomonadota</taxon>
        <taxon>Gammaproteobacteria</taxon>
        <taxon>Vibrionales</taxon>
        <taxon>Vibrionaceae</taxon>
        <taxon>Vibrio</taxon>
    </lineage>
</organism>
<protein>
    <recommendedName>
        <fullName evidence="3">Flagella basal body P-ring formation protein FlgA</fullName>
    </recommendedName>
</protein>
<evidence type="ECO:0000256" key="7">
    <source>
        <dbReference type="SAM" id="Phobius"/>
    </source>
</evidence>
<dbReference type="Pfam" id="PF13144">
    <property type="entry name" value="ChapFlgA"/>
    <property type="match status" value="1"/>
</dbReference>
<keyword evidence="9" id="KW-0969">Cilium</keyword>
<keyword evidence="11" id="KW-1185">Reference proteome</keyword>
<dbReference type="AlphaFoldDB" id="A0A2K7SZX1"/>
<evidence type="ECO:0000313" key="12">
    <source>
        <dbReference type="Proteomes" id="UP000572072"/>
    </source>
</evidence>
<evidence type="ECO:0000259" key="8">
    <source>
        <dbReference type="SMART" id="SM00858"/>
    </source>
</evidence>
<keyword evidence="9" id="KW-0282">Flagellum</keyword>
<dbReference type="InterPro" id="IPR017585">
    <property type="entry name" value="SAF_FlgA"/>
</dbReference>
<dbReference type="Gene3D" id="3.90.1210.10">
    <property type="entry name" value="Antifreeze-like/N-acetylneuraminic acid synthase C-terminal domain"/>
    <property type="match status" value="1"/>
</dbReference>
<keyword evidence="5" id="KW-0574">Periplasm</keyword>
<dbReference type="Gene3D" id="2.30.30.760">
    <property type="match status" value="1"/>
</dbReference>
<reference evidence="10 11" key="1">
    <citation type="submission" date="2016-09" db="EMBL/GenBank/DDBJ databases">
        <title>Isolation, identification and antibiotic sensitivity analysis of bacterial pathogen from juvenile Hippocampus erectus with tail-rotted disease.</title>
        <authorList>
            <person name="Yang Q."/>
        </authorList>
    </citation>
    <scope>NUCLEOTIDE SEQUENCE [LARGE SCALE GENOMIC DNA]</scope>
    <source>
        <strain evidence="10 11">HM-10</strain>
    </source>
</reference>
<evidence type="ECO:0000256" key="4">
    <source>
        <dbReference type="ARBA" id="ARBA00022729"/>
    </source>
</evidence>
<evidence type="ECO:0000256" key="2">
    <source>
        <dbReference type="ARBA" id="ARBA00010474"/>
    </source>
</evidence>
<dbReference type="SMART" id="SM00858">
    <property type="entry name" value="SAF"/>
    <property type="match status" value="1"/>
</dbReference>
<accession>A0A2K7SZX1</accession>
<keyword evidence="7" id="KW-0812">Transmembrane</keyword>
<keyword evidence="7" id="KW-0472">Membrane</keyword>
<name>A0A2K7SZX1_9VIBR</name>
<feature type="domain" description="SAF" evidence="8">
    <location>
        <begin position="141"/>
        <end position="202"/>
    </location>
</feature>
<evidence type="ECO:0000256" key="6">
    <source>
        <dbReference type="ARBA" id="ARBA00025643"/>
    </source>
</evidence>
<reference evidence="9 12" key="2">
    <citation type="submission" date="2019-08" db="EMBL/GenBank/DDBJ databases">
        <title>Draft genome sequencing and comparative genomics of hatchery-associated Vibrios.</title>
        <authorList>
            <person name="Kehlet-Delgado H."/>
            <person name="Mueller R.S."/>
        </authorList>
    </citation>
    <scope>NUCLEOTIDE SEQUENCE [LARGE SCALE GENOMIC DNA]</scope>
    <source>
        <strain evidence="9 12">00-78-3</strain>
    </source>
</reference>
<evidence type="ECO:0000313" key="10">
    <source>
        <dbReference type="EMBL" id="OHY96076.1"/>
    </source>
</evidence>
<dbReference type="NCBIfam" id="TIGR03170">
    <property type="entry name" value="flgA_cterm"/>
    <property type="match status" value="1"/>
</dbReference>
<dbReference type="EMBL" id="MKFT01000001">
    <property type="protein sequence ID" value="OHY96076.1"/>
    <property type="molecule type" value="Genomic_DNA"/>
</dbReference>
<evidence type="ECO:0000313" key="9">
    <source>
        <dbReference type="EMBL" id="NOH47800.1"/>
    </source>
</evidence>
<proteinExistence type="inferred from homology"/>
<keyword evidence="4" id="KW-0732">Signal</keyword>
<dbReference type="PANTHER" id="PTHR36307">
    <property type="entry name" value="FLAGELLA BASAL BODY P-RING FORMATION PROTEIN FLGA"/>
    <property type="match status" value="1"/>
</dbReference>
<comment type="function">
    <text evidence="6">Involved in the assembly process of the P-ring formation. It may associate with FlgF on the rod constituting a structure essential for the P-ring assembly or may act as a modulator protein for the P-ring assembly.</text>
</comment>
<dbReference type="EMBL" id="VTYN01000005">
    <property type="protein sequence ID" value="NOH47800.1"/>
    <property type="molecule type" value="Genomic_DNA"/>
</dbReference>
<evidence type="ECO:0000256" key="3">
    <source>
        <dbReference type="ARBA" id="ARBA00014754"/>
    </source>
</evidence>
<dbReference type="Proteomes" id="UP000572072">
    <property type="component" value="Unassembled WGS sequence"/>
</dbReference>
<sequence length="265" mass="29542">MHYTDERKSNFRITEENNRTRKRKTRMFPNIMALTVLGLSFTPNIAIGSSNEGIVRQHVSAQFEQEVTRYANNAGWGNYQLNYDLWVPKSVNHLPECSQPLVISARDHQSQPVGNLKRSVSCDDLTSSWRINVTIKSRVSLDVVVANNTVDRGSLISAADLKIERRTLSKQDSFFTKISKVSGNEAARRIRSGQLLSQSNVETPALIEKGNEIVLIATKDGFKATTKGIALETGYRGEQIEVQNKTSGKVVHAIVTGLNQAHTQF</sequence>